<organism evidence="4 5">
    <name type="scientific">Chlorogloeopsis fritschii PCC 6912</name>
    <dbReference type="NCBI Taxonomy" id="211165"/>
    <lineage>
        <taxon>Bacteria</taxon>
        <taxon>Bacillati</taxon>
        <taxon>Cyanobacteriota</taxon>
        <taxon>Cyanophyceae</taxon>
        <taxon>Nostocales</taxon>
        <taxon>Chlorogloeopsidaceae</taxon>
        <taxon>Chlorogloeopsis</taxon>
    </lineage>
</organism>
<gene>
    <name evidence="4" type="ORF">PCC6912_27520</name>
</gene>
<dbReference type="PANTHER" id="PTHR42788">
    <property type="entry name" value="TAURINE IMPORT ATP-BINDING PROTEIN-RELATED"/>
    <property type="match status" value="1"/>
</dbReference>
<dbReference type="AlphaFoldDB" id="A0A3S0YD23"/>
<comment type="subcellular location">
    <subcellularLocation>
        <location evidence="1">Cell inner membrane</location>
        <topology evidence="1">Peripheral membrane protein</topology>
    </subcellularLocation>
</comment>
<proteinExistence type="inferred from homology"/>
<keyword evidence="5" id="KW-1185">Reference proteome</keyword>
<name>A0A3S0YD23_CHLFR</name>
<evidence type="ECO:0000256" key="1">
    <source>
        <dbReference type="ARBA" id="ARBA00004417"/>
    </source>
</evidence>
<dbReference type="STRING" id="211165.GCA_000317285_04271"/>
<evidence type="ECO:0008006" key="6">
    <source>
        <dbReference type="Google" id="ProtNLM"/>
    </source>
</evidence>
<evidence type="ECO:0000313" key="4">
    <source>
        <dbReference type="EMBL" id="RUR81883.1"/>
    </source>
</evidence>
<dbReference type="Gene3D" id="3.40.50.300">
    <property type="entry name" value="P-loop containing nucleotide triphosphate hydrolases"/>
    <property type="match status" value="1"/>
</dbReference>
<reference evidence="4 5" key="1">
    <citation type="journal article" date="2019" name="Genome Biol. Evol.">
        <title>Day and night: Metabolic profiles and evolutionary relationships of six axenic non-marine cyanobacteria.</title>
        <authorList>
            <person name="Will S.E."/>
            <person name="Henke P."/>
            <person name="Boedeker C."/>
            <person name="Huang S."/>
            <person name="Brinkmann H."/>
            <person name="Rohde M."/>
            <person name="Jarek M."/>
            <person name="Friedl T."/>
            <person name="Seufert S."/>
            <person name="Schumacher M."/>
            <person name="Overmann J."/>
            <person name="Neumann-Schaal M."/>
            <person name="Petersen J."/>
        </authorList>
    </citation>
    <scope>NUCLEOTIDE SEQUENCE [LARGE SCALE GENOMIC DNA]</scope>
    <source>
        <strain evidence="4 5">PCC 6912</strain>
    </source>
</reference>
<dbReference type="PANTHER" id="PTHR42788:SF19">
    <property type="entry name" value="ALIPHATIC SULFONATES IMPORT ATP-BINDING PROTEIN SSUB 2"/>
    <property type="match status" value="1"/>
</dbReference>
<dbReference type="InterPro" id="IPR050166">
    <property type="entry name" value="ABC_transporter_ATP-bind"/>
</dbReference>
<sequence>MAWANIRENVRLPLKLAGMPKKDSLVLVKQAIAQVGLQDFEQSYSRELSGGMKMRVSI</sequence>
<comment type="caution">
    <text evidence="4">The sequence shown here is derived from an EMBL/GenBank/DDBJ whole genome shotgun (WGS) entry which is preliminary data.</text>
</comment>
<evidence type="ECO:0000256" key="2">
    <source>
        <dbReference type="ARBA" id="ARBA00009440"/>
    </source>
</evidence>
<comment type="similarity">
    <text evidence="2">Belongs to the ABC transporter superfamily. Nitrate/nitrite/cyanate uptake transporter (NitT) (TC 3.A.1.16) family.</text>
</comment>
<dbReference type="InterPro" id="IPR027417">
    <property type="entry name" value="P-loop_NTPase"/>
</dbReference>
<dbReference type="RefSeq" id="WP_016875171.1">
    <property type="nucleotide sequence ID" value="NZ_AJLN01000104.1"/>
</dbReference>
<evidence type="ECO:0000256" key="3">
    <source>
        <dbReference type="ARBA" id="ARBA00022448"/>
    </source>
</evidence>
<dbReference type="GO" id="GO:0005886">
    <property type="term" value="C:plasma membrane"/>
    <property type="evidence" value="ECO:0007669"/>
    <property type="project" value="UniProtKB-SubCell"/>
</dbReference>
<evidence type="ECO:0000313" key="5">
    <source>
        <dbReference type="Proteomes" id="UP000268857"/>
    </source>
</evidence>
<keyword evidence="3" id="KW-0813">Transport</keyword>
<dbReference type="SUPFAM" id="SSF52540">
    <property type="entry name" value="P-loop containing nucleoside triphosphate hydrolases"/>
    <property type="match status" value="1"/>
</dbReference>
<protein>
    <recommendedName>
        <fullName evidence="6">ABC transporter domain-containing protein</fullName>
    </recommendedName>
</protein>
<dbReference type="EMBL" id="RSCJ01000009">
    <property type="protein sequence ID" value="RUR81883.1"/>
    <property type="molecule type" value="Genomic_DNA"/>
</dbReference>
<dbReference type="Proteomes" id="UP000268857">
    <property type="component" value="Unassembled WGS sequence"/>
</dbReference>
<accession>A0A3S0YD23</accession>